<evidence type="ECO:0000313" key="5">
    <source>
        <dbReference type="EMBL" id="AIF41328.1"/>
    </source>
</evidence>
<keyword evidence="6" id="KW-1185">Reference proteome</keyword>
<evidence type="ECO:0000313" key="6">
    <source>
        <dbReference type="Proteomes" id="UP000027986"/>
    </source>
</evidence>
<dbReference type="HOGENOM" id="CLU_798965_0_0_11"/>
<keyword evidence="2" id="KW-0808">Transferase</keyword>
<feature type="domain" description="Glycosyl transferase family 1" evidence="3">
    <location>
        <begin position="159"/>
        <end position="307"/>
    </location>
</feature>
<accession>A0A075JMF9</accession>
<keyword evidence="1" id="KW-0328">Glycosyltransferase</keyword>
<dbReference type="Gene3D" id="3.40.50.2000">
    <property type="entry name" value="Glycogen Phosphorylase B"/>
    <property type="match status" value="2"/>
</dbReference>
<dbReference type="GO" id="GO:0016757">
    <property type="term" value="F:glycosyltransferase activity"/>
    <property type="evidence" value="ECO:0007669"/>
    <property type="project" value="UniProtKB-KW"/>
</dbReference>
<dbReference type="EMBL" id="CP008889">
    <property type="protein sequence ID" value="AIF41328.1"/>
    <property type="molecule type" value="Genomic_DNA"/>
</dbReference>
<evidence type="ECO:0000256" key="2">
    <source>
        <dbReference type="ARBA" id="ARBA00022679"/>
    </source>
</evidence>
<organism evidence="5 6">
    <name type="scientific">Dermacoccus nishinomiyaensis</name>
    <dbReference type="NCBI Taxonomy" id="1274"/>
    <lineage>
        <taxon>Bacteria</taxon>
        <taxon>Bacillati</taxon>
        <taxon>Actinomycetota</taxon>
        <taxon>Actinomycetes</taxon>
        <taxon>Micrococcales</taxon>
        <taxon>Dermacoccaceae</taxon>
        <taxon>Dermacoccus</taxon>
    </lineage>
</organism>
<dbReference type="KEGG" id="dni:HX89_10685"/>
<dbReference type="OrthoDB" id="6286688at2"/>
<dbReference type="InterPro" id="IPR001296">
    <property type="entry name" value="Glyco_trans_1"/>
</dbReference>
<dbReference type="InterPro" id="IPR028098">
    <property type="entry name" value="Glyco_trans_4-like_N"/>
</dbReference>
<evidence type="ECO:0000256" key="1">
    <source>
        <dbReference type="ARBA" id="ARBA00022676"/>
    </source>
</evidence>
<gene>
    <name evidence="5" type="ORF">HX89_10685</name>
</gene>
<dbReference type="SUPFAM" id="SSF53756">
    <property type="entry name" value="UDP-Glycosyltransferase/glycogen phosphorylase"/>
    <property type="match status" value="1"/>
</dbReference>
<sequence length="346" mass="37287">MLHLNLCANQGAVGGGEVMLLAIAQAARSLGHEVTIIAPEQPCEVAREAAALGFSTVALPGDSTAGYMRGLRRWDARERTGILWCNGLRPAVATAGHRRRIVHLHQEPHGVQRVLMTIARVGSMVTLVPSEFMGRRIPRTRVLENWVDEPPSTRDSSVRRDLKSPVIGYLGRLSSDKGVPILCRAVATLREGHRNPTLLLAGESRFVSEADATRVDAAIAALGATAVRKGWMERAEFFESVDLAVFPSVWDEPFGLVVAEAMAARCPFVVSDAGALPEVAGPGYPFVAARGDAASLAAVIEDALSEPAADVVNHSYRRWAGHYSPWTGAYRLKSLLDDLIKDTPTS</sequence>
<proteinExistence type="predicted"/>
<dbReference type="CDD" id="cd03801">
    <property type="entry name" value="GT4_PimA-like"/>
    <property type="match status" value="1"/>
</dbReference>
<dbReference type="Proteomes" id="UP000027986">
    <property type="component" value="Chromosome"/>
</dbReference>
<evidence type="ECO:0000259" key="3">
    <source>
        <dbReference type="Pfam" id="PF00534"/>
    </source>
</evidence>
<dbReference type="Pfam" id="PF00534">
    <property type="entry name" value="Glycos_transf_1"/>
    <property type="match status" value="1"/>
</dbReference>
<evidence type="ECO:0000259" key="4">
    <source>
        <dbReference type="Pfam" id="PF13439"/>
    </source>
</evidence>
<dbReference type="Pfam" id="PF13439">
    <property type="entry name" value="Glyco_transf_4"/>
    <property type="match status" value="1"/>
</dbReference>
<dbReference type="AlphaFoldDB" id="A0A075JMF9"/>
<dbReference type="eggNOG" id="COG0438">
    <property type="taxonomic scope" value="Bacteria"/>
</dbReference>
<reference evidence="5 6" key="1">
    <citation type="submission" date="2014-07" db="EMBL/GenBank/DDBJ databases">
        <title>Genome Sequencing of Dermacoccus nishinomiyaensis.</title>
        <authorList>
            <person name="Hong K.W."/>
            <person name="Chan K.G."/>
        </authorList>
    </citation>
    <scope>NUCLEOTIDE SEQUENCE [LARGE SCALE GENOMIC DNA]</scope>
    <source>
        <strain evidence="5 6">M25</strain>
    </source>
</reference>
<feature type="domain" description="Glycosyltransferase subfamily 4-like N-terminal" evidence="4">
    <location>
        <begin position="13"/>
        <end position="108"/>
    </location>
</feature>
<dbReference type="PANTHER" id="PTHR12526">
    <property type="entry name" value="GLYCOSYLTRANSFERASE"/>
    <property type="match status" value="1"/>
</dbReference>
<protein>
    <submittedName>
        <fullName evidence="5">Uncharacterized protein</fullName>
    </submittedName>
</protein>
<name>A0A075JMF9_9MICO</name>